<feature type="region of interest" description="Disordered" evidence="9">
    <location>
        <begin position="730"/>
        <end position="762"/>
    </location>
</feature>
<feature type="region of interest" description="Disordered" evidence="9">
    <location>
        <begin position="516"/>
        <end position="589"/>
    </location>
</feature>
<keyword evidence="3" id="KW-0963">Cytoplasm</keyword>
<feature type="domain" description="PDZ" evidence="10">
    <location>
        <begin position="1"/>
        <end position="54"/>
    </location>
</feature>
<dbReference type="GO" id="GO:0005912">
    <property type="term" value="C:adherens junction"/>
    <property type="evidence" value="ECO:0007669"/>
    <property type="project" value="TreeGrafter"/>
</dbReference>
<feature type="region of interest" description="Disordered" evidence="9">
    <location>
        <begin position="141"/>
        <end position="363"/>
    </location>
</feature>
<dbReference type="PANTHER" id="PTHR15012:SF8">
    <property type="entry name" value="PROTEIN SHROOM2"/>
    <property type="match status" value="1"/>
</dbReference>
<feature type="compositionally biased region" description="Polar residues" evidence="9">
    <location>
        <begin position="1134"/>
        <end position="1148"/>
    </location>
</feature>
<dbReference type="InterPro" id="IPR014799">
    <property type="entry name" value="ASD2_dom"/>
</dbReference>
<dbReference type="GO" id="GO:0051015">
    <property type="term" value="F:actin filament binding"/>
    <property type="evidence" value="ECO:0007669"/>
    <property type="project" value="InterPro"/>
</dbReference>
<evidence type="ECO:0000256" key="1">
    <source>
        <dbReference type="ARBA" id="ARBA00004245"/>
    </source>
</evidence>
<feature type="compositionally biased region" description="Low complexity" evidence="9">
    <location>
        <begin position="532"/>
        <end position="544"/>
    </location>
</feature>
<dbReference type="Gene3D" id="2.30.42.10">
    <property type="match status" value="1"/>
</dbReference>
<dbReference type="GO" id="GO:0016324">
    <property type="term" value="C:apical plasma membrane"/>
    <property type="evidence" value="ECO:0007669"/>
    <property type="project" value="TreeGrafter"/>
</dbReference>
<dbReference type="PROSITE" id="PS51307">
    <property type="entry name" value="ASD2"/>
    <property type="match status" value="1"/>
</dbReference>
<feature type="region of interest" description="Disordered" evidence="9">
    <location>
        <begin position="781"/>
        <end position="857"/>
    </location>
</feature>
<evidence type="ECO:0000259" key="12">
    <source>
        <dbReference type="PROSITE" id="PS51307"/>
    </source>
</evidence>
<feature type="compositionally biased region" description="Polar residues" evidence="9">
    <location>
        <begin position="629"/>
        <end position="639"/>
    </location>
</feature>
<feature type="compositionally biased region" description="Basic and acidic residues" evidence="9">
    <location>
        <begin position="516"/>
        <end position="531"/>
    </location>
</feature>
<comment type="similarity">
    <text evidence="2">Belongs to the shroom family.</text>
</comment>
<feature type="domain" description="ASD2" evidence="12">
    <location>
        <begin position="1324"/>
        <end position="1621"/>
    </location>
</feature>
<feature type="compositionally biased region" description="Polar residues" evidence="9">
    <location>
        <begin position="172"/>
        <end position="186"/>
    </location>
</feature>
<feature type="compositionally biased region" description="Acidic residues" evidence="9">
    <location>
        <begin position="1431"/>
        <end position="1440"/>
    </location>
</feature>
<feature type="non-terminal residue" evidence="13">
    <location>
        <position position="1626"/>
    </location>
</feature>
<evidence type="ECO:0000313" key="13">
    <source>
        <dbReference type="EMBL" id="NXL12973.1"/>
    </source>
</evidence>
<keyword evidence="4" id="KW-0493">Microtubule</keyword>
<evidence type="ECO:0000256" key="7">
    <source>
        <dbReference type="PROSITE-ProRule" id="PRU00637"/>
    </source>
</evidence>
<feature type="region of interest" description="Disordered" evidence="9">
    <location>
        <begin position="662"/>
        <end position="690"/>
    </location>
</feature>
<feature type="compositionally biased region" description="Basic and acidic residues" evidence="9">
    <location>
        <begin position="730"/>
        <end position="754"/>
    </location>
</feature>
<dbReference type="PROSITE" id="PS51306">
    <property type="entry name" value="ASD1"/>
    <property type="match status" value="1"/>
</dbReference>
<dbReference type="Proteomes" id="UP000550059">
    <property type="component" value="Unassembled WGS sequence"/>
</dbReference>
<evidence type="ECO:0000256" key="6">
    <source>
        <dbReference type="ARBA" id="ARBA00023212"/>
    </source>
</evidence>
<feature type="compositionally biased region" description="Basic and acidic residues" evidence="9">
    <location>
        <begin position="1151"/>
        <end position="1164"/>
    </location>
</feature>
<feature type="region of interest" description="Disordered" evidence="9">
    <location>
        <begin position="1224"/>
        <end position="1257"/>
    </location>
</feature>
<feature type="region of interest" description="Disordered" evidence="9">
    <location>
        <begin position="1273"/>
        <end position="1315"/>
    </location>
</feature>
<organism evidence="13 14">
    <name type="scientific">Setophaga kirtlandii</name>
    <name type="common">Kirtland's warbler</name>
    <name type="synonym">Dendroica kirtlandii</name>
    <dbReference type="NCBI Taxonomy" id="298831"/>
    <lineage>
        <taxon>Eukaryota</taxon>
        <taxon>Metazoa</taxon>
        <taxon>Chordata</taxon>
        <taxon>Craniata</taxon>
        <taxon>Vertebrata</taxon>
        <taxon>Euteleostomi</taxon>
        <taxon>Archelosauria</taxon>
        <taxon>Archosauria</taxon>
        <taxon>Dinosauria</taxon>
        <taxon>Saurischia</taxon>
        <taxon>Theropoda</taxon>
        <taxon>Coelurosauria</taxon>
        <taxon>Aves</taxon>
        <taxon>Neognathae</taxon>
        <taxon>Neoaves</taxon>
        <taxon>Telluraves</taxon>
        <taxon>Australaves</taxon>
        <taxon>Passeriformes</taxon>
        <taxon>Passeroidea</taxon>
        <taxon>Parulidae</taxon>
        <taxon>Setophaga</taxon>
    </lineage>
</organism>
<comment type="subcellular location">
    <subcellularLocation>
        <location evidence="1">Cytoplasm</location>
        <location evidence="1">Cytoskeleton</location>
    </subcellularLocation>
</comment>
<keyword evidence="5 7" id="KW-0009">Actin-binding</keyword>
<comment type="caution">
    <text evidence="13">The sequence shown here is derived from an EMBL/GenBank/DDBJ whole genome shotgun (WGS) entry which is preliminary data.</text>
</comment>
<evidence type="ECO:0000256" key="2">
    <source>
        <dbReference type="ARBA" id="ARBA00006469"/>
    </source>
</evidence>
<keyword evidence="6" id="KW-0206">Cytoskeleton</keyword>
<reference evidence="13 14" key="1">
    <citation type="submission" date="2019-09" db="EMBL/GenBank/DDBJ databases">
        <title>Bird 10,000 Genomes (B10K) Project - Family phase.</title>
        <authorList>
            <person name="Zhang G."/>
        </authorList>
    </citation>
    <scope>NUCLEOTIDE SEQUENCE [LARGE SCALE GENOMIC DNA]</scope>
    <source>
        <strain evidence="13">B10K-DU-001-45</strain>
        <tissue evidence="13">Muscle</tissue>
    </source>
</reference>
<feature type="compositionally biased region" description="Basic and acidic residues" evidence="9">
    <location>
        <begin position="1224"/>
        <end position="1233"/>
    </location>
</feature>
<dbReference type="InterPro" id="IPR001478">
    <property type="entry name" value="PDZ"/>
</dbReference>
<dbReference type="InterPro" id="IPR036034">
    <property type="entry name" value="PDZ_sf"/>
</dbReference>
<dbReference type="InterPro" id="IPR014800">
    <property type="entry name" value="ASD1_dom"/>
</dbReference>
<feature type="region of interest" description="Disordered" evidence="9">
    <location>
        <begin position="1421"/>
        <end position="1442"/>
    </location>
</feature>
<feature type="compositionally biased region" description="Basic and acidic residues" evidence="9">
    <location>
        <begin position="1073"/>
        <end position="1082"/>
    </location>
</feature>
<gene>
    <name evidence="13" type="primary">Shroom2</name>
    <name evidence="13" type="ORF">SETKIR_R05232</name>
</gene>
<protein>
    <submittedName>
        <fullName evidence="13">SHRM2 protein</fullName>
    </submittedName>
</protein>
<feature type="region of interest" description="Disordered" evidence="9">
    <location>
        <begin position="1371"/>
        <end position="1396"/>
    </location>
</feature>
<keyword evidence="8" id="KW-0175">Coiled coil</keyword>
<feature type="compositionally biased region" description="Basic and acidic residues" evidence="9">
    <location>
        <begin position="318"/>
        <end position="331"/>
    </location>
</feature>
<dbReference type="GO" id="GO:0007015">
    <property type="term" value="P:actin filament organization"/>
    <property type="evidence" value="ECO:0007669"/>
    <property type="project" value="TreeGrafter"/>
</dbReference>
<dbReference type="InterPro" id="IPR027685">
    <property type="entry name" value="Shroom_fam"/>
</dbReference>
<evidence type="ECO:0000256" key="5">
    <source>
        <dbReference type="ARBA" id="ARBA00023203"/>
    </source>
</evidence>
<dbReference type="SUPFAM" id="SSF50156">
    <property type="entry name" value="PDZ domain-like"/>
    <property type="match status" value="1"/>
</dbReference>
<feature type="domain" description="ASD1" evidence="11">
    <location>
        <begin position="651"/>
        <end position="747"/>
    </location>
</feature>
<feature type="compositionally biased region" description="Basic and acidic residues" evidence="9">
    <location>
        <begin position="230"/>
        <end position="240"/>
    </location>
</feature>
<dbReference type="GO" id="GO:0005874">
    <property type="term" value="C:microtubule"/>
    <property type="evidence" value="ECO:0007669"/>
    <property type="project" value="UniProtKB-KW"/>
</dbReference>
<feature type="compositionally biased region" description="Polar residues" evidence="9">
    <location>
        <begin position="1298"/>
        <end position="1309"/>
    </location>
</feature>
<evidence type="ECO:0000259" key="10">
    <source>
        <dbReference type="PROSITE" id="PS50106"/>
    </source>
</evidence>
<name>A0A7L0Q5Z9_SETKR</name>
<feature type="compositionally biased region" description="Polar residues" evidence="9">
    <location>
        <begin position="608"/>
        <end position="618"/>
    </location>
</feature>
<feature type="compositionally biased region" description="Polar residues" evidence="9">
    <location>
        <begin position="563"/>
        <end position="578"/>
    </location>
</feature>
<proteinExistence type="inferred from homology"/>
<feature type="compositionally biased region" description="Basic and acidic residues" evidence="9">
    <location>
        <begin position="892"/>
        <end position="908"/>
    </location>
</feature>
<dbReference type="GO" id="GO:0030864">
    <property type="term" value="C:cortical actin cytoskeleton"/>
    <property type="evidence" value="ECO:0007669"/>
    <property type="project" value="TreeGrafter"/>
</dbReference>
<dbReference type="Pfam" id="PF08688">
    <property type="entry name" value="ASD1"/>
    <property type="match status" value="1"/>
</dbReference>
<accession>A0A7L0Q5Z9</accession>
<evidence type="ECO:0000256" key="9">
    <source>
        <dbReference type="SAM" id="MobiDB-lite"/>
    </source>
</evidence>
<evidence type="ECO:0000256" key="3">
    <source>
        <dbReference type="ARBA" id="ARBA00022490"/>
    </source>
</evidence>
<feature type="region of interest" description="Disordered" evidence="9">
    <location>
        <begin position="602"/>
        <end position="639"/>
    </location>
</feature>
<feature type="region of interest" description="Disordered" evidence="9">
    <location>
        <begin position="869"/>
        <end position="919"/>
    </location>
</feature>
<dbReference type="Pfam" id="PF08687">
    <property type="entry name" value="ASD2"/>
    <property type="match status" value="1"/>
</dbReference>
<evidence type="ECO:0000256" key="8">
    <source>
        <dbReference type="SAM" id="Coils"/>
    </source>
</evidence>
<feature type="compositionally biased region" description="Polar residues" evidence="9">
    <location>
        <begin position="332"/>
        <end position="363"/>
    </location>
</feature>
<feature type="non-terminal residue" evidence="13">
    <location>
        <position position="1"/>
    </location>
</feature>
<feature type="coiled-coil region" evidence="8">
    <location>
        <begin position="1512"/>
        <end position="1568"/>
    </location>
</feature>
<dbReference type="PROSITE" id="PS50106">
    <property type="entry name" value="PDZ"/>
    <property type="match status" value="1"/>
</dbReference>
<evidence type="ECO:0000256" key="4">
    <source>
        <dbReference type="ARBA" id="ARBA00022701"/>
    </source>
</evidence>
<dbReference type="EMBL" id="VXAS01000347">
    <property type="protein sequence ID" value="NXL12973.1"/>
    <property type="molecule type" value="Genomic_DNA"/>
</dbReference>
<evidence type="ECO:0000313" key="14">
    <source>
        <dbReference type="Proteomes" id="UP000550059"/>
    </source>
</evidence>
<feature type="compositionally biased region" description="Polar residues" evidence="9">
    <location>
        <begin position="142"/>
        <end position="155"/>
    </location>
</feature>
<feature type="compositionally biased region" description="Polar residues" evidence="9">
    <location>
        <begin position="202"/>
        <end position="211"/>
    </location>
</feature>
<dbReference type="Gene3D" id="6.10.250.3120">
    <property type="match status" value="1"/>
</dbReference>
<dbReference type="GO" id="GO:0043296">
    <property type="term" value="C:apical junction complex"/>
    <property type="evidence" value="ECO:0007669"/>
    <property type="project" value="TreeGrafter"/>
</dbReference>
<feature type="compositionally biased region" description="Basic and acidic residues" evidence="9">
    <location>
        <begin position="800"/>
        <end position="821"/>
    </location>
</feature>
<keyword evidence="14" id="KW-1185">Reference proteome</keyword>
<dbReference type="PANTHER" id="PTHR15012">
    <property type="entry name" value="APICAL PROTEIN/SHROOM-RELATED"/>
    <property type="match status" value="1"/>
</dbReference>
<dbReference type="FunFam" id="2.30.42.10:FF:000251">
    <property type="entry name" value="Shroom family member 2"/>
    <property type="match status" value="1"/>
</dbReference>
<feature type="compositionally biased region" description="Polar residues" evidence="9">
    <location>
        <begin position="294"/>
        <end position="310"/>
    </location>
</feature>
<sequence length="1626" mass="181631">QIEDGSKAAAVDKLLAGDEIVGINDVGLSGFRQEAICLVKGSHKTLKLVVKRRNDLACRPHSWHATKFTESQPEAATSHLASSHACASWHSSYHASSCSSHDLSNSWDQSSLYRTSDQFSSLGSMDSWDHTPQVAQYGRLSSARSNSSIDHLGSQSKRDSAYGSFSTSSSTPDHTLSNADTSSTENMLYKVGPWETAKHGSKSGQVLNDNSGTEDKPGYLPAPIQYENNKSPRTEEHPDGKLTSLGRSSFGPVWYVPDKKRSSSPPPPPPPLRSDSFAATKGHEKAQGPVYSEGASTQHFTALNRSQPRSDWSLETAEQQRRPSRACDKRISSSNYKSDLSSEHTSSAGDRYSSNAGTVNKLQPSLSSTDIRFAQSAYSYHHQHQYSDESTFYHSPSILAAPKDQQHYLSYSGIQDAAEQKVDSTGQSRYYCVTAKQPAQGSSKPLQLKDDTWKPAVGTDLSLGLHENSAVITMAPNPKYYLPQQSIESSLTRCENSSHYPVDREGEASCAVVEETKKPNHTEKSGQKKSCENSSEQNESSKISPQRTPMLHSLAQEGKKQSDNNPEVVSERQTSFDTHLSKQARRSDRFATTLRNEIQMRRAKLQKSRSTATLVGSSETEECSETWKPDSTGNVITSPNTNFTSTYKDHLKEAQTRVLSATSFKRRDLEPSPAEYLPRSPERKTGSYNSSLLASEDTSGFLEATQAKPNPTGSGSHHVSRIGGRKRFTTEQKLKSYSEPEKMNEVGMSEDERHAHCRPNISEETLGSFADRWKFFEETSKPAFRKSSQKPGAHGLAEVQPERPDRKAQEGEELWYERRDQVASVGPETAHASKDSVQHSSSNRAAERIGKSAQPRRLGTFAEYEASWKEQWKPVEPRGSGRYHSADNILDTGHEQHGKSQYSHERSRSSPSTDFYKQEVSVEVRRQAEDLKEDGECIFSNINKLDERNCTVRQADTGALRENPQEKSDQLDQNLDLKWKSSVRPLHVQEPTVLPHESRGRSGTLPSDYRYSQENVNEKSKDCSLPHLPCSEPPTSKESHSCLSWGKGEENHRTEPVPLTKKRGPAPQRPPPPKRDKYRRPDISAPSLGTSSESLLGAPGQPFLSSSPSSTQVFASQSSLCQSPAAFNGKLKSANPQQLQQVSSTENVCQHLEEKTHLKSESSKYRYLQKPGMESSRSPSPQFAPQKLTDKPPVSLQDENPARIERVIDNNTTVKMVPIKIVHSESSAEKESRQSLVSTMEPPALPSGLEKDQIKTLSTSEQSYSRFCAYTRQGVEPEPEARNKPVDPQPAEEPGSNLKDSSAATQASSYVKAKEKTLEDWKSEELAREIVGRDKSLADILDPNVKIKTTMDLMVGIFPKDEHLLEEAQQRRKLLPKVPSPKISEEKKEEQSAPSAISLTTNSTYYSTSAPKAELLIKMKDMQEQQQQQQSEDDSEDELDHDLSEKKQELIDSISRKLQVLREARETLLEDIQANNILGEEVEAIVKEVCKPNEFDKFKMFIGDLDKVVNLLLSLSGRLARVENALNNLDDNTSPEERRTLVDKQKLLTQQHEDAKELKENLDRRERIVFDILANYLSEENLADYEHFVKMKSALIIEQRELEDKIKLGEEQLKCLTDSLQPERLK</sequence>
<feature type="compositionally biased region" description="Polar residues" evidence="9">
    <location>
        <begin position="1103"/>
        <end position="1122"/>
    </location>
</feature>
<evidence type="ECO:0000259" key="11">
    <source>
        <dbReference type="PROSITE" id="PS51306"/>
    </source>
</evidence>
<feature type="region of interest" description="Disordered" evidence="9">
    <location>
        <begin position="982"/>
        <end position="1204"/>
    </location>
</feature>